<dbReference type="Gene3D" id="3.40.50.1220">
    <property type="entry name" value="TPP-binding domain"/>
    <property type="match status" value="1"/>
</dbReference>
<reference evidence="9" key="1">
    <citation type="submission" date="2022-06" db="EMBL/GenBank/DDBJ databases">
        <title>Genomic Encyclopedia of Archaeal and Bacterial Type Strains, Phase II (KMG-II): from individual species to whole genera.</title>
        <authorList>
            <person name="Goeker M."/>
        </authorList>
    </citation>
    <scope>NUCLEOTIDE SEQUENCE</scope>
    <source>
        <strain evidence="9">DSM 43935</strain>
    </source>
</reference>
<dbReference type="GO" id="GO:0000287">
    <property type="term" value="F:magnesium ion binding"/>
    <property type="evidence" value="ECO:0007669"/>
    <property type="project" value="UniProtKB-UniRule"/>
</dbReference>
<dbReference type="RefSeq" id="WP_253771337.1">
    <property type="nucleotide sequence ID" value="NZ_JAMTCK010000006.1"/>
</dbReference>
<dbReference type="InterPro" id="IPR012001">
    <property type="entry name" value="Thiamin_PyroP_enz_TPP-bd_dom"/>
</dbReference>
<accession>A0AAE3GEP8</accession>
<comment type="catalytic activity">
    <reaction evidence="6">
        <text>isochorismate + 2-oxoglutarate + H(+) = 5-enolpyruvoyl-6-hydroxy-2-succinyl-cyclohex-3-ene-1-carboxylate + CO2</text>
        <dbReference type="Rhea" id="RHEA:25593"/>
        <dbReference type="ChEBI" id="CHEBI:15378"/>
        <dbReference type="ChEBI" id="CHEBI:16526"/>
        <dbReference type="ChEBI" id="CHEBI:16810"/>
        <dbReference type="ChEBI" id="CHEBI:29780"/>
        <dbReference type="ChEBI" id="CHEBI:58818"/>
        <dbReference type="EC" id="2.2.1.9"/>
    </reaction>
</comment>
<dbReference type="Pfam" id="PF02775">
    <property type="entry name" value="TPP_enzyme_C"/>
    <property type="match status" value="1"/>
</dbReference>
<dbReference type="SUPFAM" id="SSF52518">
    <property type="entry name" value="Thiamin diphosphate-binding fold (THDP-binding)"/>
    <property type="match status" value="2"/>
</dbReference>
<evidence type="ECO:0000256" key="2">
    <source>
        <dbReference type="ARBA" id="ARBA00022723"/>
    </source>
</evidence>
<dbReference type="CDD" id="cd07037">
    <property type="entry name" value="TPP_PYR_MenD"/>
    <property type="match status" value="1"/>
</dbReference>
<keyword evidence="4 6" id="KW-0786">Thiamine pyrophosphate</keyword>
<dbReference type="Pfam" id="PF02776">
    <property type="entry name" value="TPP_enzyme_N"/>
    <property type="match status" value="1"/>
</dbReference>
<comment type="subunit">
    <text evidence="6">Homodimer.</text>
</comment>
<evidence type="ECO:0000313" key="9">
    <source>
        <dbReference type="EMBL" id="MCP2165944.1"/>
    </source>
</evidence>
<dbReference type="PANTHER" id="PTHR42916:SF1">
    <property type="entry name" value="PROTEIN PHYLLO, CHLOROPLASTIC"/>
    <property type="match status" value="1"/>
</dbReference>
<evidence type="ECO:0000259" key="7">
    <source>
        <dbReference type="Pfam" id="PF02775"/>
    </source>
</evidence>
<dbReference type="PANTHER" id="PTHR42916">
    <property type="entry name" value="2-SUCCINYL-5-ENOLPYRUVYL-6-HYDROXY-3-CYCLOHEXENE-1-CARBOXYLATE SYNTHASE"/>
    <property type="match status" value="1"/>
</dbReference>
<comment type="caution">
    <text evidence="9">The sequence shown here is derived from an EMBL/GenBank/DDBJ whole genome shotgun (WGS) entry which is preliminary data.</text>
</comment>
<dbReference type="EMBL" id="JAMTCK010000006">
    <property type="protein sequence ID" value="MCP2165944.1"/>
    <property type="molecule type" value="Genomic_DNA"/>
</dbReference>
<comment type="cofactor">
    <cofactor evidence="6">
        <name>Mg(2+)</name>
        <dbReference type="ChEBI" id="CHEBI:18420"/>
    </cofactor>
    <cofactor evidence="6">
        <name>Mn(2+)</name>
        <dbReference type="ChEBI" id="CHEBI:29035"/>
    </cofactor>
</comment>
<comment type="similarity">
    <text evidence="6">Belongs to the TPP enzyme family. MenD subfamily.</text>
</comment>
<dbReference type="GO" id="GO:0070204">
    <property type="term" value="F:2-succinyl-5-enolpyruvyl-6-hydroxy-3-cyclohexene-1-carboxylic-acid synthase activity"/>
    <property type="evidence" value="ECO:0007669"/>
    <property type="project" value="UniProtKB-UniRule"/>
</dbReference>
<dbReference type="PIRSF" id="PIRSF004983">
    <property type="entry name" value="MenD"/>
    <property type="match status" value="1"/>
</dbReference>
<keyword evidence="1 6" id="KW-0808">Transferase</keyword>
<dbReference type="InterPro" id="IPR011766">
    <property type="entry name" value="TPP_enzyme_TPP-bd"/>
</dbReference>
<feature type="domain" description="Thiamine pyrophosphate enzyme TPP-binding" evidence="7">
    <location>
        <begin position="452"/>
        <end position="568"/>
    </location>
</feature>
<organism evidence="9 10">
    <name type="scientific">Goodfellowiella coeruleoviolacea</name>
    <dbReference type="NCBI Taxonomy" id="334858"/>
    <lineage>
        <taxon>Bacteria</taxon>
        <taxon>Bacillati</taxon>
        <taxon>Actinomycetota</taxon>
        <taxon>Actinomycetes</taxon>
        <taxon>Pseudonocardiales</taxon>
        <taxon>Pseudonocardiaceae</taxon>
        <taxon>Goodfellowiella</taxon>
    </lineage>
</organism>
<keyword evidence="2 6" id="KW-0479">Metal-binding</keyword>
<evidence type="ECO:0000256" key="6">
    <source>
        <dbReference type="HAMAP-Rule" id="MF_01659"/>
    </source>
</evidence>
<dbReference type="GO" id="GO:0030145">
    <property type="term" value="F:manganese ion binding"/>
    <property type="evidence" value="ECO:0007669"/>
    <property type="project" value="UniProtKB-UniRule"/>
</dbReference>
<dbReference type="AlphaFoldDB" id="A0AAE3GEP8"/>
<dbReference type="NCBIfam" id="TIGR00173">
    <property type="entry name" value="menD"/>
    <property type="match status" value="1"/>
</dbReference>
<evidence type="ECO:0000313" key="10">
    <source>
        <dbReference type="Proteomes" id="UP001206128"/>
    </source>
</evidence>
<sequence length="602" mass="63698">MNPATAQARVIVDELVRNNVRNVVLCPGSRNAPLAFALYEAAVRERLTLHVRVDERSAGFLALGLAKGLAQHSPRGAHPGRSGFAAVVCTSGTAVANLHPAVLEAHHAGVALLVLTADRPVELYGTGANQTVDQRGVFGAAADTVEFPVAERRGGQNAIWRGLVCRAVARADANQPVHLNLPFREPLVPDGDDDWPEPLDGRPDGLGWTRISPTWTVRGPAGGAAPPLPLWSRTVVVIGDGDWRAAGQAVRVAERAGWPVIVEPTGMTGSTGAKEVLRYGSLLLNSGQLPERLRPDAVVVVGRPTLTRGVQRLLKTTGVVLVVGDPAGDWTDPQHVASTVVAHFGPDDVFCSGETGEPLTDPDFTRLVDPNWLPDWRRADEEAGGVLDALLASHPWPTGLRVARDLVDALPERAVLFLGSSNPVRDVDLVADRRDDLLVYANRGVAGIDGSVSTSVGVALGTRLATATVDRPAGPGYALLGDLTFLHDINGLLIGPQEQRPDLAIVVLNDNGGGIFSLLEQGAPEHEAAGFERVFGTPHGTDLALLCAGYGVPHTLVTTAAEFHAALRPQPGLRVVEVRTDRGTLRAQHAEVLADVATALRR</sequence>
<evidence type="ECO:0000256" key="1">
    <source>
        <dbReference type="ARBA" id="ARBA00022679"/>
    </source>
</evidence>
<dbReference type="Gene3D" id="3.40.50.970">
    <property type="match status" value="2"/>
</dbReference>
<keyword evidence="10" id="KW-1185">Reference proteome</keyword>
<keyword evidence="6" id="KW-0474">Menaquinone biosynthesis</keyword>
<dbReference type="GO" id="GO:0009234">
    <property type="term" value="P:menaquinone biosynthetic process"/>
    <property type="evidence" value="ECO:0007669"/>
    <property type="project" value="UniProtKB-UniRule"/>
</dbReference>
<dbReference type="InterPro" id="IPR004433">
    <property type="entry name" value="MenaQ_synth_MenD"/>
</dbReference>
<protein>
    <recommendedName>
        <fullName evidence="6">2-succinyl-5-enolpyruvyl-6-hydroxy-3-cyclohexene-1-carboxylate synthase</fullName>
        <shortName evidence="6">SEPHCHC synthase</shortName>
        <ecNumber evidence="6">2.2.1.9</ecNumber>
    </recommendedName>
    <alternativeName>
        <fullName evidence="6">Menaquinone biosynthesis protein MenD</fullName>
    </alternativeName>
</protein>
<feature type="domain" description="Thiamine pyrophosphate enzyme N-terminal TPP-binding" evidence="8">
    <location>
        <begin position="8"/>
        <end position="134"/>
    </location>
</feature>
<dbReference type="CDD" id="cd02009">
    <property type="entry name" value="TPP_SHCHC_synthase"/>
    <property type="match status" value="1"/>
</dbReference>
<dbReference type="InterPro" id="IPR029061">
    <property type="entry name" value="THDP-binding"/>
</dbReference>
<comment type="function">
    <text evidence="6">Catalyzes the thiamine diphosphate-dependent decarboxylation of 2-oxoglutarate and the subsequent addition of the resulting succinic semialdehyde-thiamine pyrophosphate anion to isochorismate to yield 2-succinyl-5-enolpyruvyl-6-hydroxy-3-cyclohexene-1-carboxylate (SEPHCHC).</text>
</comment>
<evidence type="ECO:0000256" key="5">
    <source>
        <dbReference type="ARBA" id="ARBA00023211"/>
    </source>
</evidence>
<keyword evidence="5 6" id="KW-0464">Manganese</keyword>
<dbReference type="EC" id="2.2.1.9" evidence="6"/>
<evidence type="ECO:0000256" key="4">
    <source>
        <dbReference type="ARBA" id="ARBA00023052"/>
    </source>
</evidence>
<evidence type="ECO:0000256" key="3">
    <source>
        <dbReference type="ARBA" id="ARBA00022842"/>
    </source>
</evidence>
<dbReference type="GO" id="GO:0030976">
    <property type="term" value="F:thiamine pyrophosphate binding"/>
    <property type="evidence" value="ECO:0007669"/>
    <property type="project" value="UniProtKB-UniRule"/>
</dbReference>
<comment type="pathway">
    <text evidence="6">Quinol/quinone metabolism; 1,4-dihydroxy-2-naphthoate biosynthesis; 1,4-dihydroxy-2-naphthoate from chorismate: step 2/7.</text>
</comment>
<keyword evidence="3 6" id="KW-0460">Magnesium</keyword>
<comment type="pathway">
    <text evidence="6">Quinol/quinone metabolism; menaquinone biosynthesis.</text>
</comment>
<dbReference type="Proteomes" id="UP001206128">
    <property type="component" value="Unassembled WGS sequence"/>
</dbReference>
<proteinExistence type="inferred from homology"/>
<dbReference type="HAMAP" id="MF_01659">
    <property type="entry name" value="MenD"/>
    <property type="match status" value="1"/>
</dbReference>
<gene>
    <name evidence="6" type="primary">menD</name>
    <name evidence="9" type="ORF">LX83_002803</name>
</gene>
<evidence type="ECO:0000259" key="8">
    <source>
        <dbReference type="Pfam" id="PF02776"/>
    </source>
</evidence>
<comment type="cofactor">
    <cofactor evidence="6">
        <name>thiamine diphosphate</name>
        <dbReference type="ChEBI" id="CHEBI:58937"/>
    </cofactor>
    <text evidence="6">Binds 1 thiamine pyrophosphate per subunit.</text>
</comment>
<name>A0AAE3GEP8_9PSEU</name>